<accession>A0ABV5BUP9</accession>
<dbReference type="RefSeq" id="WP_375518271.1">
    <property type="nucleotide sequence ID" value="NZ_JBHIRY010000001.1"/>
</dbReference>
<keyword evidence="2" id="KW-1185">Reference proteome</keyword>
<dbReference type="EMBL" id="JBHIRY010000001">
    <property type="protein sequence ID" value="MFB5759019.1"/>
    <property type="molecule type" value="Genomic_DNA"/>
</dbReference>
<name>A0ABV5BUP9_9BACL</name>
<comment type="caution">
    <text evidence="1">The sequence shown here is derived from an EMBL/GenBank/DDBJ whole genome shotgun (WGS) entry which is preliminary data.</text>
</comment>
<protein>
    <submittedName>
        <fullName evidence="1">Uncharacterized protein</fullName>
    </submittedName>
</protein>
<organism evidence="1 2">
    <name type="scientific">Paenibacillus medicaginis</name>
    <dbReference type="NCBI Taxonomy" id="1470560"/>
    <lineage>
        <taxon>Bacteria</taxon>
        <taxon>Bacillati</taxon>
        <taxon>Bacillota</taxon>
        <taxon>Bacilli</taxon>
        <taxon>Bacillales</taxon>
        <taxon>Paenibacillaceae</taxon>
        <taxon>Paenibacillus</taxon>
    </lineage>
</organism>
<proteinExistence type="predicted"/>
<reference evidence="1 2" key="1">
    <citation type="submission" date="2024-09" db="EMBL/GenBank/DDBJ databases">
        <title>Paenibacillus zeirhizospherea sp. nov., isolated from surface of the maize (Zea mays) roots in a horticulture field, Hungary.</title>
        <authorList>
            <person name="Marton D."/>
            <person name="Farkas M."/>
            <person name="Bedics A."/>
            <person name="Toth E."/>
            <person name="Tancsics A."/>
            <person name="Boka K."/>
            <person name="Marati G."/>
            <person name="Kriszt B."/>
            <person name="Cserhati M."/>
        </authorList>
    </citation>
    <scope>NUCLEOTIDE SEQUENCE [LARGE SCALE GENOMIC DNA]</scope>
    <source>
        <strain evidence="1 2">JCM 18446</strain>
    </source>
</reference>
<sequence>MKVSQKTVIDKIFEGIDQNGWTLLNGIGSGNFNSQATQKSMVEPLLKYLEKKGIEVTR</sequence>
<evidence type="ECO:0000313" key="2">
    <source>
        <dbReference type="Proteomes" id="UP001580430"/>
    </source>
</evidence>
<evidence type="ECO:0000313" key="1">
    <source>
        <dbReference type="EMBL" id="MFB5759019.1"/>
    </source>
</evidence>
<dbReference type="Proteomes" id="UP001580430">
    <property type="component" value="Unassembled WGS sequence"/>
</dbReference>
<gene>
    <name evidence="1" type="ORF">ACE5LO_01300</name>
</gene>